<protein>
    <submittedName>
        <fullName evidence="1">Uncharacterized protein</fullName>
    </submittedName>
</protein>
<sequence>MKQGELSQEVRSSSRNCLYRIQSYGDVSDQSELVNEKYAGLFVVSFSTAGGNGEENDLSIWRGLVYLSAFLQDLHQGSNYRQPYFSHQLLLEKRSFEQVEEEGGIEEVEVKFISERIGYYNIKDYAYEVKWTILNYFIHRSNPRPWRNKQV</sequence>
<accession>A0A5J4X5G1</accession>
<organism evidence="1 2">
    <name type="scientific">Streblomastix strix</name>
    <dbReference type="NCBI Taxonomy" id="222440"/>
    <lineage>
        <taxon>Eukaryota</taxon>
        <taxon>Metamonada</taxon>
        <taxon>Preaxostyla</taxon>
        <taxon>Oxymonadida</taxon>
        <taxon>Streblomastigidae</taxon>
        <taxon>Streblomastix</taxon>
    </lineage>
</organism>
<dbReference type="AlphaFoldDB" id="A0A5J4X5G1"/>
<gene>
    <name evidence="1" type="ORF">EZS28_002248</name>
</gene>
<dbReference type="Proteomes" id="UP000324800">
    <property type="component" value="Unassembled WGS sequence"/>
</dbReference>
<dbReference type="EMBL" id="SNRW01000266">
    <property type="protein sequence ID" value="KAA6402233.1"/>
    <property type="molecule type" value="Genomic_DNA"/>
</dbReference>
<reference evidence="1 2" key="1">
    <citation type="submission" date="2019-03" db="EMBL/GenBank/DDBJ databases">
        <title>Single cell metagenomics reveals metabolic interactions within the superorganism composed of flagellate Streblomastix strix and complex community of Bacteroidetes bacteria on its surface.</title>
        <authorList>
            <person name="Treitli S.C."/>
            <person name="Kolisko M."/>
            <person name="Husnik F."/>
            <person name="Keeling P."/>
            <person name="Hampl V."/>
        </authorList>
    </citation>
    <scope>NUCLEOTIDE SEQUENCE [LARGE SCALE GENOMIC DNA]</scope>
    <source>
        <strain evidence="1">ST1C</strain>
    </source>
</reference>
<comment type="caution">
    <text evidence="1">The sequence shown here is derived from an EMBL/GenBank/DDBJ whole genome shotgun (WGS) entry which is preliminary data.</text>
</comment>
<proteinExistence type="predicted"/>
<name>A0A5J4X5G1_9EUKA</name>
<evidence type="ECO:0000313" key="2">
    <source>
        <dbReference type="Proteomes" id="UP000324800"/>
    </source>
</evidence>
<evidence type="ECO:0000313" key="1">
    <source>
        <dbReference type="EMBL" id="KAA6402233.1"/>
    </source>
</evidence>